<sequence>MNVQLNLFPGGVSKAMTLSYDDGREHDRQLVEIMNRYGIKGSFHLNSGFLGKDRYVTADEVSNLYKGHEVSAHTSTHPFLEIIPREGVVMQLLEDRKQLEKLVGYPIRGMSYPYGTYNDNVLAMLPGLGIEYSRTTRSHGTFELPTKWTEWHPTCHHRDMLKLGKDFLDKKASNSSMQLLYVWGHSYEFNDNNNWEDIEHFCDLMGNRQDIWYATNIEIVDYIRALKELRFTVSQTSVYNPSAIDVWISVHGEPCKVSAGHTATIGE</sequence>
<dbReference type="Pfam" id="PF01522">
    <property type="entry name" value="Polysacc_deac_1"/>
    <property type="match status" value="1"/>
</dbReference>
<dbReference type="Proteomes" id="UP000190188">
    <property type="component" value="Unassembled WGS sequence"/>
</dbReference>
<dbReference type="OrthoDB" id="43281at2"/>
<protein>
    <submittedName>
        <fullName evidence="4">Polysaccharide deacetylase</fullName>
    </submittedName>
</protein>
<comment type="caution">
    <text evidence="4">The sequence shown here is derived from an EMBL/GenBank/DDBJ whole genome shotgun (WGS) entry which is preliminary data.</text>
</comment>
<name>A0A1T2XNP7_9BACL</name>
<dbReference type="InterPro" id="IPR002509">
    <property type="entry name" value="NODB_dom"/>
</dbReference>
<reference evidence="4 5" key="1">
    <citation type="submission" date="2017-01" db="EMBL/GenBank/DDBJ databases">
        <title>Genome analysis of Paenibacillus selenitrireducens ES3-24.</title>
        <authorList>
            <person name="Xu D."/>
            <person name="Yao R."/>
            <person name="Zheng S."/>
        </authorList>
    </citation>
    <scope>NUCLEOTIDE SEQUENCE [LARGE SCALE GENOMIC DNA]</scope>
    <source>
        <strain evidence="4 5">ES3-24</strain>
    </source>
</reference>
<dbReference type="AlphaFoldDB" id="A0A1T2XNP7"/>
<dbReference type="PANTHER" id="PTHR34216:SF3">
    <property type="entry name" value="POLY-BETA-1,6-N-ACETYL-D-GLUCOSAMINE N-DEACETYLASE"/>
    <property type="match status" value="1"/>
</dbReference>
<evidence type="ECO:0000256" key="2">
    <source>
        <dbReference type="ARBA" id="ARBA00022729"/>
    </source>
</evidence>
<proteinExistence type="predicted"/>
<dbReference type="CDD" id="cd10967">
    <property type="entry name" value="CE4_GLA_like_6s"/>
    <property type="match status" value="1"/>
</dbReference>
<dbReference type="Gene3D" id="3.20.20.370">
    <property type="entry name" value="Glycoside hydrolase/deacetylase"/>
    <property type="match status" value="1"/>
</dbReference>
<gene>
    <name evidence="4" type="ORF">BVG16_00435</name>
</gene>
<dbReference type="PROSITE" id="PS51677">
    <property type="entry name" value="NODB"/>
    <property type="match status" value="1"/>
</dbReference>
<dbReference type="GO" id="GO:0005576">
    <property type="term" value="C:extracellular region"/>
    <property type="evidence" value="ECO:0007669"/>
    <property type="project" value="UniProtKB-SubCell"/>
</dbReference>
<evidence type="ECO:0000313" key="5">
    <source>
        <dbReference type="Proteomes" id="UP000190188"/>
    </source>
</evidence>
<dbReference type="EMBL" id="MSZX01000001">
    <property type="protein sequence ID" value="OPA81494.1"/>
    <property type="molecule type" value="Genomic_DNA"/>
</dbReference>
<organism evidence="4 5">
    <name type="scientific">Paenibacillus selenitireducens</name>
    <dbReference type="NCBI Taxonomy" id="1324314"/>
    <lineage>
        <taxon>Bacteria</taxon>
        <taxon>Bacillati</taxon>
        <taxon>Bacillota</taxon>
        <taxon>Bacilli</taxon>
        <taxon>Bacillales</taxon>
        <taxon>Paenibacillaceae</taxon>
        <taxon>Paenibacillus</taxon>
    </lineage>
</organism>
<feature type="domain" description="NodB homology" evidence="3">
    <location>
        <begin position="14"/>
        <end position="267"/>
    </location>
</feature>
<evidence type="ECO:0000259" key="3">
    <source>
        <dbReference type="PROSITE" id="PS51677"/>
    </source>
</evidence>
<dbReference type="GO" id="GO:0016810">
    <property type="term" value="F:hydrolase activity, acting on carbon-nitrogen (but not peptide) bonds"/>
    <property type="evidence" value="ECO:0007669"/>
    <property type="project" value="InterPro"/>
</dbReference>
<evidence type="ECO:0000313" key="4">
    <source>
        <dbReference type="EMBL" id="OPA81494.1"/>
    </source>
</evidence>
<dbReference type="GO" id="GO:0005975">
    <property type="term" value="P:carbohydrate metabolic process"/>
    <property type="evidence" value="ECO:0007669"/>
    <property type="project" value="InterPro"/>
</dbReference>
<keyword evidence="5" id="KW-1185">Reference proteome</keyword>
<evidence type="ECO:0000256" key="1">
    <source>
        <dbReference type="ARBA" id="ARBA00004613"/>
    </source>
</evidence>
<dbReference type="STRING" id="1324314.BVG16_00435"/>
<keyword evidence="2" id="KW-0732">Signal</keyword>
<dbReference type="PANTHER" id="PTHR34216">
    <property type="match status" value="1"/>
</dbReference>
<dbReference type="InterPro" id="IPR011330">
    <property type="entry name" value="Glyco_hydro/deAcase_b/a-brl"/>
</dbReference>
<dbReference type="InterPro" id="IPR051398">
    <property type="entry name" value="Polysacch_Deacetylase"/>
</dbReference>
<accession>A0A1T2XNP7</accession>
<comment type="subcellular location">
    <subcellularLocation>
        <location evidence="1">Secreted</location>
    </subcellularLocation>
</comment>
<dbReference type="SUPFAM" id="SSF88713">
    <property type="entry name" value="Glycoside hydrolase/deacetylase"/>
    <property type="match status" value="1"/>
</dbReference>